<evidence type="ECO:0000256" key="1">
    <source>
        <dbReference type="SAM" id="SignalP"/>
    </source>
</evidence>
<feature type="signal peptide" evidence="1">
    <location>
        <begin position="1"/>
        <end position="16"/>
    </location>
</feature>
<keyword evidence="1" id="KW-0732">Signal</keyword>
<dbReference type="EMBL" id="KQ030523">
    <property type="protein sequence ID" value="KJZ74794.1"/>
    <property type="molecule type" value="Genomic_DNA"/>
</dbReference>
<evidence type="ECO:0008006" key="4">
    <source>
        <dbReference type="Google" id="ProtNLM"/>
    </source>
</evidence>
<name>A0A0F8A566_9HYPO</name>
<accession>A0A0F8A566</accession>
<proteinExistence type="predicted"/>
<dbReference type="OrthoDB" id="3836772at2759"/>
<dbReference type="AlphaFoldDB" id="A0A0F8A566"/>
<gene>
    <name evidence="2" type="ORF">HIM_05911</name>
</gene>
<keyword evidence="3" id="KW-1185">Reference proteome</keyword>
<feature type="chain" id="PRO_5002526603" description="Ig-like domain-containing protein" evidence="1">
    <location>
        <begin position="17"/>
        <end position="559"/>
    </location>
</feature>
<sequence>MKYSLTLTALTGVALATTAEVKCPAPGSTDSQGRYSCNPAHQYPNGQNCINIEGCYFLCNGNGKPIETTTMSPVPEPTTAACPAPGSTDSQGRYSCNPAHQYPNGQTCDLVGGCYFLNTSGKPIQTTTTASSQPSAAACPAPGSTDSQGRYSCNPAHQYPNGQTCINVEGCYFLCNGNGKPIQTTTTAPSQPSATACPAPGSTDSQGRYSCNPAHQYPNGQTCINVEGCYFLCSGNGKPIQTTTTASSQPSATACPAPGSTDSQGRYSCNPAHQYPNGQTCINVEGCYFLCSGNGKPIQTTTTTPSQPSAACPAPGSTDSQGRYSCNPAHQYPEGQTCKKVGDCFFLCGGSGKPIQTTTASSQPTPSACPAPGSTDSQGRYSCNPAHQYPNGQTCDLVGGCYFLNTSGKPAQTTVSSAQPKPTAACPAPGSTDNQGRYSCNPAHQYPNGQTCDLVGGCYFLNTSGKPAQTTIVSSAQPKPSASCPAAGSKDSQGRYSCNPAHQYPGNQVCRLVGDCYVLTTLENKSPKTNSTTEVPVTAGAATVRAGGAFMAVALAAFL</sequence>
<dbReference type="Proteomes" id="UP000054481">
    <property type="component" value="Unassembled WGS sequence"/>
</dbReference>
<reference evidence="2 3" key="1">
    <citation type="journal article" date="2014" name="Genome Biol. Evol.">
        <title>Comparative genomics and transcriptomics analyses reveal divergent lifestyle features of nematode endoparasitic fungus Hirsutella minnesotensis.</title>
        <authorList>
            <person name="Lai Y."/>
            <person name="Liu K."/>
            <person name="Zhang X."/>
            <person name="Zhang X."/>
            <person name="Li K."/>
            <person name="Wang N."/>
            <person name="Shu C."/>
            <person name="Wu Y."/>
            <person name="Wang C."/>
            <person name="Bushley K.E."/>
            <person name="Xiang M."/>
            <person name="Liu X."/>
        </authorList>
    </citation>
    <scope>NUCLEOTIDE SEQUENCE [LARGE SCALE GENOMIC DNA]</scope>
    <source>
        <strain evidence="2 3">3608</strain>
    </source>
</reference>
<evidence type="ECO:0000313" key="2">
    <source>
        <dbReference type="EMBL" id="KJZ74794.1"/>
    </source>
</evidence>
<evidence type="ECO:0000313" key="3">
    <source>
        <dbReference type="Proteomes" id="UP000054481"/>
    </source>
</evidence>
<organism evidence="2 3">
    <name type="scientific">Hirsutella minnesotensis 3608</name>
    <dbReference type="NCBI Taxonomy" id="1043627"/>
    <lineage>
        <taxon>Eukaryota</taxon>
        <taxon>Fungi</taxon>
        <taxon>Dikarya</taxon>
        <taxon>Ascomycota</taxon>
        <taxon>Pezizomycotina</taxon>
        <taxon>Sordariomycetes</taxon>
        <taxon>Hypocreomycetidae</taxon>
        <taxon>Hypocreales</taxon>
        <taxon>Ophiocordycipitaceae</taxon>
        <taxon>Hirsutella</taxon>
    </lineage>
</organism>
<protein>
    <recommendedName>
        <fullName evidence="4">Ig-like domain-containing protein</fullName>
    </recommendedName>
</protein>